<proteinExistence type="predicted"/>
<feature type="signal peptide" evidence="1">
    <location>
        <begin position="1"/>
        <end position="21"/>
    </location>
</feature>
<evidence type="ECO:0000313" key="3">
    <source>
        <dbReference type="Proteomes" id="UP000309848"/>
    </source>
</evidence>
<evidence type="ECO:0000256" key="1">
    <source>
        <dbReference type="SAM" id="SignalP"/>
    </source>
</evidence>
<reference evidence="2 3" key="1">
    <citation type="submission" date="2019-04" db="EMBL/GenBank/DDBJ databases">
        <title>Sphingomonas psychrotolerans sp. nov., isolated from soil in the Tianshan Mountains, Xinjiang, China.</title>
        <authorList>
            <person name="Luo Y."/>
            <person name="Sheng H."/>
        </authorList>
    </citation>
    <scope>NUCLEOTIDE SEQUENCE [LARGE SCALE GENOMIC DNA]</scope>
    <source>
        <strain evidence="2 3">KIS18-15</strain>
    </source>
</reference>
<dbReference type="EMBL" id="SRXU01000005">
    <property type="protein sequence ID" value="TGX41470.1"/>
    <property type="molecule type" value="Genomic_DNA"/>
</dbReference>
<gene>
    <name evidence="2" type="ORF">E5A74_12640</name>
</gene>
<sequence length="236" mass="24042">MKKLLSAATVALLSTAGIAQANDIAYSGNVSALQLAGQVALGGGPGYGQFGLNTGNFEAASPTVSHSWDISGEVQKDCSFYSQGQTSNHQLNFGVLGVNNQSNTSLNDAFDMRSAAVANVTTTTAGCNANNTVTITKTNGSDGLVSDSTDGFNSADFTNKIPYSVTAVWLGTASTSGSGSQSGRLLDVSTGEGSDSLTGGAWKSAFNMTITAPKPQKALISGNYTDKVTVELTTAI</sequence>
<feature type="chain" id="PRO_5020295897" description="Spore coat protein U domain-containing protein" evidence="1">
    <location>
        <begin position="22"/>
        <end position="236"/>
    </location>
</feature>
<organism evidence="2 3">
    <name type="scientific">Sphingomonas naasensis</name>
    <dbReference type="NCBI Taxonomy" id="1344951"/>
    <lineage>
        <taxon>Bacteria</taxon>
        <taxon>Pseudomonadati</taxon>
        <taxon>Pseudomonadota</taxon>
        <taxon>Alphaproteobacteria</taxon>
        <taxon>Sphingomonadales</taxon>
        <taxon>Sphingomonadaceae</taxon>
        <taxon>Sphingomonas</taxon>
    </lineage>
</organism>
<dbReference type="AlphaFoldDB" id="A0A4S1WIG0"/>
<evidence type="ECO:0008006" key="4">
    <source>
        <dbReference type="Google" id="ProtNLM"/>
    </source>
</evidence>
<evidence type="ECO:0000313" key="2">
    <source>
        <dbReference type="EMBL" id="TGX41470.1"/>
    </source>
</evidence>
<dbReference type="Proteomes" id="UP000309848">
    <property type="component" value="Unassembled WGS sequence"/>
</dbReference>
<keyword evidence="1" id="KW-0732">Signal</keyword>
<dbReference type="OrthoDB" id="7203080at2"/>
<accession>A0A4S1WIG0</accession>
<dbReference type="RefSeq" id="WP_135985473.1">
    <property type="nucleotide sequence ID" value="NZ_JAASQM010000003.1"/>
</dbReference>
<name>A0A4S1WIG0_9SPHN</name>
<protein>
    <recommendedName>
        <fullName evidence="4">Spore coat protein U domain-containing protein</fullName>
    </recommendedName>
</protein>
<comment type="caution">
    <text evidence="2">The sequence shown here is derived from an EMBL/GenBank/DDBJ whole genome shotgun (WGS) entry which is preliminary data.</text>
</comment>
<keyword evidence="3" id="KW-1185">Reference proteome</keyword>